<protein>
    <recommendedName>
        <fullName evidence="4">Invasion protein IalB, involved in pathogenesis</fullName>
    </recommendedName>
</protein>
<dbReference type="Proteomes" id="UP000199054">
    <property type="component" value="Unassembled WGS sequence"/>
</dbReference>
<dbReference type="RefSeq" id="WP_090613918.1">
    <property type="nucleotide sequence ID" value="NZ_CP067124.1"/>
</dbReference>
<dbReference type="AlphaFoldDB" id="A0A1H8KIV6"/>
<dbReference type="OrthoDB" id="7773569at2"/>
<proteinExistence type="predicted"/>
<organism evidence="2 3">
    <name type="scientific">Paracoccus alcaliphilus</name>
    <dbReference type="NCBI Taxonomy" id="34002"/>
    <lineage>
        <taxon>Bacteria</taxon>
        <taxon>Pseudomonadati</taxon>
        <taxon>Pseudomonadota</taxon>
        <taxon>Alphaproteobacteria</taxon>
        <taxon>Rhodobacterales</taxon>
        <taxon>Paracoccaceae</taxon>
        <taxon>Paracoccus</taxon>
    </lineage>
</organism>
<reference evidence="2 3" key="1">
    <citation type="submission" date="2016-10" db="EMBL/GenBank/DDBJ databases">
        <authorList>
            <person name="de Groot N.N."/>
        </authorList>
    </citation>
    <scope>NUCLEOTIDE SEQUENCE [LARGE SCALE GENOMIC DNA]</scope>
    <source>
        <strain evidence="2 3">DSM 8512</strain>
    </source>
</reference>
<keyword evidence="1" id="KW-0732">Signal</keyword>
<sequence>MKAHLAALMMALASPALADGWYFEASLEGGAEFWTFTNETGDVSPRRQHGNEIWITRTYEVNGLDANGTCDFNNCTVTVILAGRAPAAGERVSILFSNGERLKFAASGSQALMSNSSTAGMGATNLFVHNLRRAAWVEIGFGGMQHRFDLKGSAAALDAIKPYLTGNAQ</sequence>
<evidence type="ECO:0000313" key="2">
    <source>
        <dbReference type="EMBL" id="SEN92621.1"/>
    </source>
</evidence>
<name>A0A1H8KIV6_9RHOB</name>
<feature type="signal peptide" evidence="1">
    <location>
        <begin position="1"/>
        <end position="18"/>
    </location>
</feature>
<evidence type="ECO:0008006" key="4">
    <source>
        <dbReference type="Google" id="ProtNLM"/>
    </source>
</evidence>
<gene>
    <name evidence="2" type="ORF">SAMN04489859_102240</name>
</gene>
<dbReference type="EMBL" id="FODE01000022">
    <property type="protein sequence ID" value="SEN92621.1"/>
    <property type="molecule type" value="Genomic_DNA"/>
</dbReference>
<feature type="chain" id="PRO_5011714913" description="Invasion protein IalB, involved in pathogenesis" evidence="1">
    <location>
        <begin position="19"/>
        <end position="169"/>
    </location>
</feature>
<accession>A0A1H8KIV6</accession>
<evidence type="ECO:0000256" key="1">
    <source>
        <dbReference type="SAM" id="SignalP"/>
    </source>
</evidence>
<keyword evidence="3" id="KW-1185">Reference proteome</keyword>
<evidence type="ECO:0000313" key="3">
    <source>
        <dbReference type="Proteomes" id="UP000199054"/>
    </source>
</evidence>